<dbReference type="EMBL" id="LHPF02000011">
    <property type="protein sequence ID" value="PSC72284.1"/>
    <property type="molecule type" value="Genomic_DNA"/>
</dbReference>
<evidence type="ECO:0000256" key="5">
    <source>
        <dbReference type="ARBA" id="ARBA00022989"/>
    </source>
</evidence>
<dbReference type="Proteomes" id="UP000239649">
    <property type="component" value="Unassembled WGS sequence"/>
</dbReference>
<feature type="transmembrane region" description="Helical" evidence="7">
    <location>
        <begin position="89"/>
        <end position="111"/>
    </location>
</feature>
<dbReference type="InterPro" id="IPR010742">
    <property type="entry name" value="RCAF1"/>
</dbReference>
<dbReference type="GO" id="GO:0005789">
    <property type="term" value="C:endoplasmic reticulum membrane"/>
    <property type="evidence" value="ECO:0007669"/>
    <property type="project" value="UniProtKB-SubCell"/>
</dbReference>
<name>A0A2P6VDV9_9CHLO</name>
<evidence type="ECO:0000313" key="8">
    <source>
        <dbReference type="EMBL" id="PSC72284.1"/>
    </source>
</evidence>
<proteinExistence type="inferred from homology"/>
<keyword evidence="5 7" id="KW-1133">Transmembrane helix</keyword>
<evidence type="ECO:0000256" key="6">
    <source>
        <dbReference type="ARBA" id="ARBA00023136"/>
    </source>
</evidence>
<keyword evidence="6 7" id="KW-0472">Membrane</keyword>
<evidence type="ECO:0000256" key="4">
    <source>
        <dbReference type="ARBA" id="ARBA00022824"/>
    </source>
</evidence>
<organism evidence="8 9">
    <name type="scientific">Micractinium conductrix</name>
    <dbReference type="NCBI Taxonomy" id="554055"/>
    <lineage>
        <taxon>Eukaryota</taxon>
        <taxon>Viridiplantae</taxon>
        <taxon>Chlorophyta</taxon>
        <taxon>core chlorophytes</taxon>
        <taxon>Trebouxiophyceae</taxon>
        <taxon>Chlorellales</taxon>
        <taxon>Chlorellaceae</taxon>
        <taxon>Chlorella clade</taxon>
        <taxon>Micractinium</taxon>
    </lineage>
</organism>
<dbReference type="PANTHER" id="PTHR12906">
    <property type="entry name" value="PROTEIN C20ORF24 RAB5-INTERACTING PROTEIN"/>
    <property type="match status" value="1"/>
</dbReference>
<keyword evidence="3 7" id="KW-0812">Transmembrane</keyword>
<feature type="transmembrane region" description="Helical" evidence="7">
    <location>
        <begin position="50"/>
        <end position="68"/>
    </location>
</feature>
<evidence type="ECO:0000313" key="9">
    <source>
        <dbReference type="Proteomes" id="UP000239649"/>
    </source>
</evidence>
<dbReference type="AlphaFoldDB" id="A0A2P6VDV9"/>
<dbReference type="PANTHER" id="PTHR12906:SF0">
    <property type="entry name" value="GEL COMPLEX SUBUNIT OPTI"/>
    <property type="match status" value="1"/>
</dbReference>
<dbReference type="InterPro" id="IPR029008">
    <property type="entry name" value="EMC6-like"/>
</dbReference>
<evidence type="ECO:0000256" key="2">
    <source>
        <dbReference type="ARBA" id="ARBA00009436"/>
    </source>
</evidence>
<feature type="transmembrane region" description="Helical" evidence="7">
    <location>
        <begin position="23"/>
        <end position="44"/>
    </location>
</feature>
<dbReference type="Pfam" id="PF07019">
    <property type="entry name" value="EMC6"/>
    <property type="match status" value="1"/>
</dbReference>
<gene>
    <name evidence="8" type="ORF">C2E20_4416</name>
</gene>
<dbReference type="STRING" id="554055.A0A2P6VDV9"/>
<comment type="subcellular location">
    <subcellularLocation>
        <location evidence="1">Endoplasmic reticulum membrane</location>
        <topology evidence="1">Multi-pass membrane protein</topology>
    </subcellularLocation>
</comment>
<comment type="caution">
    <text evidence="8">The sequence shown here is derived from an EMBL/GenBank/DDBJ whole genome shotgun (WGS) entry which is preliminary data.</text>
</comment>
<sequence length="115" mass="12773">MRPLALLRKAITPPPQAWPKNDLYDALFFVRFVVAVVLGTGYGAMGAQGLIVFLSFLGINIFVGNAWLKFQQIDESEYEDPEKISQSPLSFEGFAPSLGAFVLMWVTVFTLTRSP</sequence>
<reference evidence="8 9" key="1">
    <citation type="journal article" date="2018" name="Plant J.">
        <title>Genome sequences of Chlorella sorokiniana UTEX 1602 and Micractinium conductrix SAG 241.80: implications to maltose excretion by a green alga.</title>
        <authorList>
            <person name="Arriola M.B."/>
            <person name="Velmurugan N."/>
            <person name="Zhang Y."/>
            <person name="Plunkett M.H."/>
            <person name="Hondzo H."/>
            <person name="Barney B.M."/>
        </authorList>
    </citation>
    <scope>NUCLEOTIDE SEQUENCE [LARGE SCALE GENOMIC DNA]</scope>
    <source>
        <strain evidence="8 9">SAG 241.80</strain>
    </source>
</reference>
<keyword evidence="4" id="KW-0256">Endoplasmic reticulum</keyword>
<accession>A0A2P6VDV9</accession>
<keyword evidence="9" id="KW-1185">Reference proteome</keyword>
<evidence type="ECO:0000256" key="3">
    <source>
        <dbReference type="ARBA" id="ARBA00022692"/>
    </source>
</evidence>
<protein>
    <submittedName>
        <fullName evidence="8">Rab5 interacting</fullName>
    </submittedName>
</protein>
<evidence type="ECO:0000256" key="1">
    <source>
        <dbReference type="ARBA" id="ARBA00004477"/>
    </source>
</evidence>
<evidence type="ECO:0000256" key="7">
    <source>
        <dbReference type="SAM" id="Phobius"/>
    </source>
</evidence>
<comment type="similarity">
    <text evidence="2">Belongs to the EMC6 family.</text>
</comment>
<dbReference type="GO" id="GO:0097250">
    <property type="term" value="P:mitochondrial respirasome assembly"/>
    <property type="evidence" value="ECO:0007669"/>
    <property type="project" value="InterPro"/>
</dbReference>
<dbReference type="OrthoDB" id="564472at2759"/>
<dbReference type="GO" id="GO:0005739">
    <property type="term" value="C:mitochondrion"/>
    <property type="evidence" value="ECO:0007669"/>
    <property type="project" value="GOC"/>
</dbReference>